<dbReference type="SUPFAM" id="SSF55785">
    <property type="entry name" value="PYP-like sensor domain (PAS domain)"/>
    <property type="match status" value="1"/>
</dbReference>
<dbReference type="PANTHER" id="PTHR32071">
    <property type="entry name" value="TRANSCRIPTIONAL REGULATORY PROTEIN"/>
    <property type="match status" value="1"/>
</dbReference>
<keyword evidence="8" id="KW-1185">Reference proteome</keyword>
<dbReference type="InterPro" id="IPR025662">
    <property type="entry name" value="Sigma_54_int_dom_ATP-bd_1"/>
</dbReference>
<evidence type="ECO:0000256" key="1">
    <source>
        <dbReference type="ARBA" id="ARBA00022741"/>
    </source>
</evidence>
<dbReference type="PROSITE" id="PS00675">
    <property type="entry name" value="SIGMA54_INTERACT_1"/>
    <property type="match status" value="1"/>
</dbReference>
<dbReference type="RefSeq" id="WP_205179566.1">
    <property type="nucleotide sequence ID" value="NZ_JAFBFH010000018.1"/>
</dbReference>
<feature type="domain" description="PAS" evidence="6">
    <location>
        <begin position="214"/>
        <end position="265"/>
    </location>
</feature>
<evidence type="ECO:0000256" key="3">
    <source>
        <dbReference type="ARBA" id="ARBA00023015"/>
    </source>
</evidence>
<dbReference type="InterPro" id="IPR003593">
    <property type="entry name" value="AAA+_ATPase"/>
</dbReference>
<dbReference type="InterPro" id="IPR029016">
    <property type="entry name" value="GAF-like_dom_sf"/>
</dbReference>
<dbReference type="Pfam" id="PF00158">
    <property type="entry name" value="Sigma54_activat"/>
    <property type="match status" value="1"/>
</dbReference>
<dbReference type="Gene3D" id="3.40.50.300">
    <property type="entry name" value="P-loop containing nucleotide triphosphate hydrolases"/>
    <property type="match status" value="1"/>
</dbReference>
<evidence type="ECO:0000259" key="5">
    <source>
        <dbReference type="PROSITE" id="PS50045"/>
    </source>
</evidence>
<feature type="domain" description="Sigma-54 factor interaction" evidence="5">
    <location>
        <begin position="342"/>
        <end position="572"/>
    </location>
</feature>
<dbReference type="EMBL" id="JAFBFH010000018">
    <property type="protein sequence ID" value="MBM7715804.1"/>
    <property type="molecule type" value="Genomic_DNA"/>
</dbReference>
<dbReference type="Gene3D" id="1.10.8.60">
    <property type="match status" value="1"/>
</dbReference>
<dbReference type="InterPro" id="IPR058031">
    <property type="entry name" value="AAA_lid_NorR"/>
</dbReference>
<dbReference type="Proteomes" id="UP000823485">
    <property type="component" value="Unassembled WGS sequence"/>
</dbReference>
<dbReference type="InterPro" id="IPR002078">
    <property type="entry name" value="Sigma_54_int"/>
</dbReference>
<keyword evidence="3" id="KW-0805">Transcription regulation</keyword>
<dbReference type="SUPFAM" id="SSF52540">
    <property type="entry name" value="P-loop containing nucleoside triphosphate hydrolases"/>
    <property type="match status" value="1"/>
</dbReference>
<dbReference type="SMART" id="SM00382">
    <property type="entry name" value="AAA"/>
    <property type="match status" value="1"/>
</dbReference>
<dbReference type="PROSITE" id="PS50112">
    <property type="entry name" value="PAS"/>
    <property type="match status" value="1"/>
</dbReference>
<evidence type="ECO:0000313" key="7">
    <source>
        <dbReference type="EMBL" id="MBM7715804.1"/>
    </source>
</evidence>
<dbReference type="SUPFAM" id="SSF55781">
    <property type="entry name" value="GAF domain-like"/>
    <property type="match status" value="1"/>
</dbReference>
<dbReference type="InterPro" id="IPR025944">
    <property type="entry name" value="Sigma_54_int_dom_CS"/>
</dbReference>
<keyword evidence="1" id="KW-0547">Nucleotide-binding</keyword>
<accession>A0ABS2R9E3</accession>
<dbReference type="InterPro" id="IPR027417">
    <property type="entry name" value="P-loop_NTPase"/>
</dbReference>
<dbReference type="PROSITE" id="PS00688">
    <property type="entry name" value="SIGMA54_INTERACT_3"/>
    <property type="match status" value="1"/>
</dbReference>
<gene>
    <name evidence="7" type="ORF">JOC94_002793</name>
</gene>
<sequence length="591" mass="66933">MIKRKLMQELWEDFVRHGQLHRVVKKEVREAWLRSKAYGVDPYIHRGTNVMSPSELKSLQLKKKEFISTSLPLMEHLFSIVKGSGFLVILCDEHGRLIKMLGDKEPLRLAEKVQFLEGALWSEEAKGANGIGTCIARGKPTQIWEFEHYIQASHPWTCSAAPIRNSAGNMVGVLNMSGLGGKAHPHTLGLVVPSAEAIEKQLQMLEKSRGNEVKNRLLEVTTDTFAEGMIIIDTYGKIIKTNRVLQRIIQKKEHELLGKHVTDIFINRIFYDLPAIPNDLHQEIKLKLLNNLKQTHVLLTSKTIFQHSQKIGKLLTIKEIQRARPFIDPLSGSQEKVTFRDIVGKSKIIRKSKLEGKKAARSDSNVLLIGESGTGKDIFAQSIHNESKRKHKPFIVINCGGVPRDLLGSELFGYEDGAFTGTRRVGSSGKFELADGGTAFLNEIGEMSLEMQVVLLRILQEKEVVRIGGHKMIPIDVRIIAATNKNLHEEVEKGNFREDLFFHLNVIPIHLPPLREIREDIPLLAAHFIEKWAERWGKPFIKVSPSFYDTLQLYEWPGNIRELQHILEMALVRMSGCELGMEVLPVDLSRI</sequence>
<keyword evidence="4" id="KW-0804">Transcription</keyword>
<evidence type="ECO:0000256" key="4">
    <source>
        <dbReference type="ARBA" id="ARBA00023163"/>
    </source>
</evidence>
<dbReference type="InterPro" id="IPR035965">
    <property type="entry name" value="PAS-like_dom_sf"/>
</dbReference>
<dbReference type="CDD" id="cd00009">
    <property type="entry name" value="AAA"/>
    <property type="match status" value="1"/>
</dbReference>
<protein>
    <submittedName>
        <fullName evidence="7">Transcriptional regulator of acetoin/glycerol metabolism</fullName>
    </submittedName>
</protein>
<evidence type="ECO:0000256" key="2">
    <source>
        <dbReference type="ARBA" id="ARBA00022840"/>
    </source>
</evidence>
<dbReference type="Gene3D" id="3.30.450.40">
    <property type="match status" value="1"/>
</dbReference>
<dbReference type="Gene3D" id="3.30.450.20">
    <property type="entry name" value="PAS domain"/>
    <property type="match status" value="1"/>
</dbReference>
<evidence type="ECO:0000313" key="8">
    <source>
        <dbReference type="Proteomes" id="UP000823485"/>
    </source>
</evidence>
<dbReference type="PANTHER" id="PTHR32071:SF57">
    <property type="entry name" value="C4-DICARBOXYLATE TRANSPORT TRANSCRIPTIONAL REGULATORY PROTEIN DCTD"/>
    <property type="match status" value="1"/>
</dbReference>
<dbReference type="PROSITE" id="PS50045">
    <property type="entry name" value="SIGMA54_INTERACT_4"/>
    <property type="match status" value="1"/>
</dbReference>
<reference evidence="7 8" key="1">
    <citation type="submission" date="2021-01" db="EMBL/GenBank/DDBJ databases">
        <title>Genomic Encyclopedia of Type Strains, Phase IV (KMG-IV): sequencing the most valuable type-strain genomes for metagenomic binning, comparative biology and taxonomic classification.</title>
        <authorList>
            <person name="Goeker M."/>
        </authorList>
    </citation>
    <scope>NUCLEOTIDE SEQUENCE [LARGE SCALE GENOMIC DNA]</scope>
    <source>
        <strain evidence="7 8">DSM 105453</strain>
    </source>
</reference>
<proteinExistence type="predicted"/>
<name>A0ABS2R9E3_9BACI</name>
<dbReference type="InterPro" id="IPR000014">
    <property type="entry name" value="PAS"/>
</dbReference>
<evidence type="ECO:0000259" key="6">
    <source>
        <dbReference type="PROSITE" id="PS50112"/>
    </source>
</evidence>
<keyword evidence="2" id="KW-0067">ATP-binding</keyword>
<comment type="caution">
    <text evidence="7">The sequence shown here is derived from an EMBL/GenBank/DDBJ whole genome shotgun (WGS) entry which is preliminary data.</text>
</comment>
<organism evidence="7 8">
    <name type="scientific">Siminovitchia thermophila</name>
    <dbReference type="NCBI Taxonomy" id="1245522"/>
    <lineage>
        <taxon>Bacteria</taxon>
        <taxon>Bacillati</taxon>
        <taxon>Bacillota</taxon>
        <taxon>Bacilli</taxon>
        <taxon>Bacillales</taxon>
        <taxon>Bacillaceae</taxon>
        <taxon>Siminovitchia</taxon>
    </lineage>
</organism>
<dbReference type="Pfam" id="PF25601">
    <property type="entry name" value="AAA_lid_14"/>
    <property type="match status" value="1"/>
</dbReference>